<sequence>MGAPWPGLFTQVAVGGGGIGFTPVFYLLTAARACRAPFAPLTAFTVELAPDHSPKARRPLSSQPPCFPHIASIPPQEGHKYFFNVLAALVVLGVLNGLILLPVLLSFLGPRGEDNPDRLSTPTPEPSPRLRDRDRERSSRSRRVYPRMNSDISLSTITEEPTQYSSHEIIVQPEVVVETTTVPGGGTTGGGGTFTIGDGDNKDNVSNSSSSEGSRNTFPAAHFQVPSASGSQPTHVTRVKATATVKVEVHTPIPGAVNQEHSYKSKRRKLRQLKEQESQGSAASDSEC</sequence>
<proteinExistence type="inferred from homology"/>
<gene>
    <name evidence="9" type="ORF">BaRGS_00018309</name>
</gene>
<keyword evidence="3 8" id="KW-0812">Transmembrane</keyword>
<keyword evidence="6" id="KW-0325">Glycoprotein</keyword>
<evidence type="ECO:0000256" key="5">
    <source>
        <dbReference type="ARBA" id="ARBA00023136"/>
    </source>
</evidence>
<dbReference type="EMBL" id="JACVVK020000126">
    <property type="protein sequence ID" value="KAK7490523.1"/>
    <property type="molecule type" value="Genomic_DNA"/>
</dbReference>
<keyword evidence="10" id="KW-1185">Reference proteome</keyword>
<evidence type="ECO:0000256" key="7">
    <source>
        <dbReference type="SAM" id="MobiDB-lite"/>
    </source>
</evidence>
<feature type="compositionally biased region" description="Basic and acidic residues" evidence="7">
    <location>
        <begin position="128"/>
        <end position="139"/>
    </location>
</feature>
<dbReference type="PANTHER" id="PTHR46022">
    <property type="entry name" value="PROTEIN PATCHED"/>
    <property type="match status" value="1"/>
</dbReference>
<feature type="region of interest" description="Disordered" evidence="7">
    <location>
        <begin position="181"/>
        <end position="218"/>
    </location>
</feature>
<organism evidence="9 10">
    <name type="scientific">Batillaria attramentaria</name>
    <dbReference type="NCBI Taxonomy" id="370345"/>
    <lineage>
        <taxon>Eukaryota</taxon>
        <taxon>Metazoa</taxon>
        <taxon>Spiralia</taxon>
        <taxon>Lophotrochozoa</taxon>
        <taxon>Mollusca</taxon>
        <taxon>Gastropoda</taxon>
        <taxon>Caenogastropoda</taxon>
        <taxon>Sorbeoconcha</taxon>
        <taxon>Cerithioidea</taxon>
        <taxon>Batillariidae</taxon>
        <taxon>Batillaria</taxon>
    </lineage>
</organism>
<dbReference type="PANTHER" id="PTHR46022:SF1">
    <property type="entry name" value="PROTEIN PATCHED"/>
    <property type="match status" value="1"/>
</dbReference>
<keyword evidence="5 8" id="KW-0472">Membrane</keyword>
<keyword evidence="4 8" id="KW-1133">Transmembrane helix</keyword>
<feature type="transmembrane region" description="Helical" evidence="8">
    <location>
        <begin position="81"/>
        <end position="108"/>
    </location>
</feature>
<accession>A0ABD0KTH4</accession>
<evidence type="ECO:0000256" key="3">
    <source>
        <dbReference type="ARBA" id="ARBA00022692"/>
    </source>
</evidence>
<evidence type="ECO:0000313" key="9">
    <source>
        <dbReference type="EMBL" id="KAK7490523.1"/>
    </source>
</evidence>
<dbReference type="Proteomes" id="UP001519460">
    <property type="component" value="Unassembled WGS sequence"/>
</dbReference>
<name>A0ABD0KTH4_9CAEN</name>
<comment type="subcellular location">
    <subcellularLocation>
        <location evidence="1">Membrane</location>
        <topology evidence="1">Multi-pass membrane protein</topology>
    </subcellularLocation>
</comment>
<evidence type="ECO:0000313" key="10">
    <source>
        <dbReference type="Proteomes" id="UP001519460"/>
    </source>
</evidence>
<dbReference type="AlphaFoldDB" id="A0ABD0KTH4"/>
<evidence type="ECO:0000256" key="4">
    <source>
        <dbReference type="ARBA" id="ARBA00022989"/>
    </source>
</evidence>
<feature type="compositionally biased region" description="Gly residues" evidence="7">
    <location>
        <begin position="183"/>
        <end position="194"/>
    </location>
</feature>
<feature type="compositionally biased region" description="Low complexity" evidence="7">
    <location>
        <begin position="204"/>
        <end position="214"/>
    </location>
</feature>
<feature type="compositionally biased region" description="Polar residues" evidence="7">
    <location>
        <begin position="278"/>
        <end position="288"/>
    </location>
</feature>
<feature type="region of interest" description="Disordered" evidence="7">
    <location>
        <begin position="250"/>
        <end position="288"/>
    </location>
</feature>
<evidence type="ECO:0000256" key="6">
    <source>
        <dbReference type="ARBA" id="ARBA00023180"/>
    </source>
</evidence>
<comment type="similarity">
    <text evidence="2">Belongs to the patched family.</text>
</comment>
<evidence type="ECO:0000256" key="2">
    <source>
        <dbReference type="ARBA" id="ARBA00005585"/>
    </source>
</evidence>
<feature type="compositionally biased region" description="Polar residues" evidence="7">
    <location>
        <begin position="150"/>
        <end position="164"/>
    </location>
</feature>
<evidence type="ECO:0000256" key="8">
    <source>
        <dbReference type="SAM" id="Phobius"/>
    </source>
</evidence>
<dbReference type="GO" id="GO:0016020">
    <property type="term" value="C:membrane"/>
    <property type="evidence" value="ECO:0007669"/>
    <property type="project" value="UniProtKB-SubCell"/>
</dbReference>
<reference evidence="9 10" key="1">
    <citation type="journal article" date="2023" name="Sci. Data">
        <title>Genome assembly of the Korean intertidal mud-creeper Batillaria attramentaria.</title>
        <authorList>
            <person name="Patra A.K."/>
            <person name="Ho P.T."/>
            <person name="Jun S."/>
            <person name="Lee S.J."/>
            <person name="Kim Y."/>
            <person name="Won Y.J."/>
        </authorList>
    </citation>
    <scope>NUCLEOTIDE SEQUENCE [LARGE SCALE GENOMIC DNA]</scope>
    <source>
        <strain evidence="9">Wonlab-2016</strain>
    </source>
</reference>
<evidence type="ECO:0000256" key="1">
    <source>
        <dbReference type="ARBA" id="ARBA00004141"/>
    </source>
</evidence>
<protein>
    <submittedName>
        <fullName evidence="9">Uncharacterized protein</fullName>
    </submittedName>
</protein>
<comment type="caution">
    <text evidence="9">The sequence shown here is derived from an EMBL/GenBank/DDBJ whole genome shotgun (WGS) entry which is preliminary data.</text>
</comment>
<feature type="region of interest" description="Disordered" evidence="7">
    <location>
        <begin position="112"/>
        <end position="164"/>
    </location>
</feature>